<dbReference type="OrthoDB" id="1530at2759"/>
<dbReference type="GO" id="GO:0008270">
    <property type="term" value="F:zinc ion binding"/>
    <property type="evidence" value="ECO:0007669"/>
    <property type="project" value="TreeGrafter"/>
</dbReference>
<dbReference type="PIRSF" id="PIRSF001415">
    <property type="entry name" value="Porphbilin_synth"/>
    <property type="match status" value="1"/>
</dbReference>
<evidence type="ECO:0000256" key="12">
    <source>
        <dbReference type="ARBA" id="ARBA00025861"/>
    </source>
</evidence>
<feature type="binding site" evidence="15">
    <location>
        <position position="205"/>
    </location>
    <ligand>
        <name>5-aminolevulinate</name>
        <dbReference type="ChEBI" id="CHEBI:356416"/>
        <label>1</label>
    </ligand>
</feature>
<dbReference type="FunFam" id="3.20.20.70:FF:000048">
    <property type="entry name" value="Delta-aminolevulinic acid dehydratase"/>
    <property type="match status" value="1"/>
</dbReference>
<dbReference type="NCBIfam" id="NF006762">
    <property type="entry name" value="PRK09283.1"/>
    <property type="match status" value="1"/>
</dbReference>
<sequence>MDRKLHSGIHHPTLRLLQESGCEILPHNLMYPVFIVANDEDEQPIASMPGITRYGINRLREHLEPLVRKGLSSVLLFGVVECELKDELATNADSAINPVVRALPKLREWFPELLIACDVCICPYASHGHCGLLGDAGLENSRSIKRIAEIAVAYGKAGAHIVAPSDMMDNRVQAIKQALIDAGLNSVSLLAYSAKFASNFYGPFREAAQSAPAFGDRRCYQLPSGSRNLAMRAVQRDVSEGADMLMVKPGMPYLDILRQTKDSYPYHTLYVYQVSGEYAMLYHAAKAGAFPLREAVLESMKGFRRAGADCIITYFTPYLLDLMHVTACV</sequence>
<comment type="function">
    <text evidence="11">Catalyzes an early step in the biosynthesis of tetrapyrroles. Binds two molecules of 5-aminolevulinate per subunit, each at a distinct site, and catalyzes their condensation to form porphobilinogen.</text>
</comment>
<dbReference type="SUPFAM" id="SSF51569">
    <property type="entry name" value="Aldolase"/>
    <property type="match status" value="1"/>
</dbReference>
<gene>
    <name evidence="19" type="ORF">Dbus_chr3Lg2227</name>
</gene>
<dbReference type="UniPathway" id="UPA00251">
    <property type="reaction ID" value="UER00318"/>
</dbReference>
<feature type="binding site" evidence="16">
    <location>
        <position position="129"/>
    </location>
    <ligand>
        <name>Zn(2+)</name>
        <dbReference type="ChEBI" id="CHEBI:29105"/>
        <label>2</label>
    </ligand>
</feature>
<evidence type="ECO:0000313" key="19">
    <source>
        <dbReference type="EMBL" id="ALC45061.1"/>
    </source>
</evidence>
<dbReference type="InterPro" id="IPR030656">
    <property type="entry name" value="ALAD_AS"/>
</dbReference>
<evidence type="ECO:0000256" key="1">
    <source>
        <dbReference type="ARBA" id="ARBA00001947"/>
    </source>
</evidence>
<dbReference type="SMART" id="SM01004">
    <property type="entry name" value="ALAD"/>
    <property type="match status" value="1"/>
</dbReference>
<keyword evidence="7" id="KW-0862">Zinc</keyword>
<dbReference type="GO" id="GO:0005829">
    <property type="term" value="C:cytosol"/>
    <property type="evidence" value="ECO:0007669"/>
    <property type="project" value="TreeGrafter"/>
</dbReference>
<organism evidence="19 20">
    <name type="scientific">Drosophila busckii</name>
    <name type="common">Fruit fly</name>
    <dbReference type="NCBI Taxonomy" id="30019"/>
    <lineage>
        <taxon>Eukaryota</taxon>
        <taxon>Metazoa</taxon>
        <taxon>Ecdysozoa</taxon>
        <taxon>Arthropoda</taxon>
        <taxon>Hexapoda</taxon>
        <taxon>Insecta</taxon>
        <taxon>Pterygota</taxon>
        <taxon>Neoptera</taxon>
        <taxon>Endopterygota</taxon>
        <taxon>Diptera</taxon>
        <taxon>Brachycera</taxon>
        <taxon>Muscomorpha</taxon>
        <taxon>Ephydroidea</taxon>
        <taxon>Drosophilidae</taxon>
        <taxon>Drosophila</taxon>
    </lineage>
</organism>
<dbReference type="SMR" id="A0A0M5J151"/>
<evidence type="ECO:0000256" key="9">
    <source>
        <dbReference type="ARBA" id="ARBA00023239"/>
    </source>
</evidence>
<dbReference type="InterPro" id="IPR001731">
    <property type="entry name" value="ALAD"/>
</dbReference>
<comment type="pathway">
    <text evidence="2">Porphyrin-containing compound metabolism; protoporphyrin-IX biosynthesis; coproporphyrinogen-III from 5-aminolevulinate: step 1/4.</text>
</comment>
<keyword evidence="6" id="KW-0479">Metal-binding</keyword>
<dbReference type="EMBL" id="CP012525">
    <property type="protein sequence ID" value="ALC45061.1"/>
    <property type="molecule type" value="Genomic_DNA"/>
</dbReference>
<name>A0A0M5J151_DROBS</name>
<evidence type="ECO:0000256" key="7">
    <source>
        <dbReference type="ARBA" id="ARBA00022833"/>
    </source>
</evidence>
<keyword evidence="20" id="KW-1185">Reference proteome</keyword>
<protein>
    <recommendedName>
        <fullName evidence="5 17">Delta-aminolevulinic acid dehydratase</fullName>
        <ecNumber evidence="4 17">4.2.1.24</ecNumber>
    </recommendedName>
</protein>
<dbReference type="STRING" id="30019.A0A0M5J151"/>
<accession>A0A0M5J151</accession>
<dbReference type="GO" id="GO:0004655">
    <property type="term" value="F:porphobilinogen synthase activity"/>
    <property type="evidence" value="ECO:0007669"/>
    <property type="project" value="UniProtKB-EC"/>
</dbReference>
<evidence type="ECO:0000256" key="17">
    <source>
        <dbReference type="RuleBase" id="RU000515"/>
    </source>
</evidence>
<comment type="cofactor">
    <cofactor evidence="1">
        <name>Zn(2+)</name>
        <dbReference type="ChEBI" id="CHEBI:29105"/>
    </cofactor>
</comment>
<evidence type="ECO:0000256" key="6">
    <source>
        <dbReference type="ARBA" id="ARBA00022723"/>
    </source>
</evidence>
<evidence type="ECO:0000256" key="3">
    <source>
        <dbReference type="ARBA" id="ARBA00008055"/>
    </source>
</evidence>
<evidence type="ECO:0000313" key="20">
    <source>
        <dbReference type="Proteomes" id="UP000494163"/>
    </source>
</evidence>
<dbReference type="AlphaFoldDB" id="A0A0M5J151"/>
<feature type="active site" description="Schiff-base intermediate with substrate" evidence="14">
    <location>
        <position position="195"/>
    </location>
</feature>
<evidence type="ECO:0000256" key="2">
    <source>
        <dbReference type="ARBA" id="ARBA00004694"/>
    </source>
</evidence>
<dbReference type="InterPro" id="IPR013785">
    <property type="entry name" value="Aldolase_TIM"/>
</dbReference>
<feature type="binding site" evidence="16">
    <location>
        <position position="120"/>
    </location>
    <ligand>
        <name>Zn(2+)</name>
        <dbReference type="ChEBI" id="CHEBI:29105"/>
        <label>1</label>
        <note>catalytic</note>
    </ligand>
</feature>
<dbReference type="PROSITE" id="PS00169">
    <property type="entry name" value="D_ALA_DEHYDRATASE"/>
    <property type="match status" value="1"/>
</dbReference>
<evidence type="ECO:0000256" key="4">
    <source>
        <dbReference type="ARBA" id="ARBA00012053"/>
    </source>
</evidence>
<proteinExistence type="inferred from homology"/>
<evidence type="ECO:0000256" key="10">
    <source>
        <dbReference type="ARBA" id="ARBA00023244"/>
    </source>
</evidence>
<dbReference type="OMA" id="YQMDYAN"/>
<comment type="similarity">
    <text evidence="3 18">Belongs to the ALAD family.</text>
</comment>
<feature type="binding site" evidence="15">
    <location>
        <position position="217"/>
    </location>
    <ligand>
        <name>5-aminolevulinate</name>
        <dbReference type="ChEBI" id="CHEBI:356416"/>
        <label>1</label>
    </ligand>
</feature>
<dbReference type="PANTHER" id="PTHR11458:SF0">
    <property type="entry name" value="DELTA-AMINOLEVULINIC ACID DEHYDRATASE"/>
    <property type="match status" value="1"/>
</dbReference>
<feature type="binding site" evidence="16">
    <location>
        <position position="130"/>
    </location>
    <ligand>
        <name>Zn(2+)</name>
        <dbReference type="ChEBI" id="CHEBI:29105"/>
        <label>1</label>
        <note>catalytic</note>
    </ligand>
</feature>
<dbReference type="PANTHER" id="PTHR11458">
    <property type="entry name" value="DELTA-AMINOLEVULINIC ACID DEHYDRATASE"/>
    <property type="match status" value="1"/>
</dbReference>
<evidence type="ECO:0000256" key="8">
    <source>
        <dbReference type="ARBA" id="ARBA00023133"/>
    </source>
</evidence>
<keyword evidence="8" id="KW-0350">Heme biosynthesis</keyword>
<comment type="subunit">
    <text evidence="12">Homooctamer; active form. Homohexamer; low activity form.</text>
</comment>
<keyword evidence="9 17" id="KW-0456">Lyase</keyword>
<evidence type="ECO:0000256" key="11">
    <source>
        <dbReference type="ARBA" id="ARBA00025628"/>
    </source>
</evidence>
<feature type="binding site" evidence="16">
    <location>
        <position position="219"/>
    </location>
    <ligand>
        <name>Zn(2+)</name>
        <dbReference type="ChEBI" id="CHEBI:29105"/>
        <label>2</label>
    </ligand>
</feature>
<evidence type="ECO:0000256" key="5">
    <source>
        <dbReference type="ARBA" id="ARBA00020771"/>
    </source>
</evidence>
<feature type="binding site" evidence="15">
    <location>
        <position position="314"/>
    </location>
    <ligand>
        <name>5-aminolevulinate</name>
        <dbReference type="ChEBI" id="CHEBI:356416"/>
        <label>2</label>
    </ligand>
</feature>
<dbReference type="Gene3D" id="3.20.20.70">
    <property type="entry name" value="Aldolase class I"/>
    <property type="match status" value="1"/>
</dbReference>
<feature type="binding site" evidence="15">
    <location>
        <position position="275"/>
    </location>
    <ligand>
        <name>5-aminolevulinate</name>
        <dbReference type="ChEBI" id="CHEBI:356416"/>
        <label>2</label>
    </ligand>
</feature>
<evidence type="ECO:0000256" key="15">
    <source>
        <dbReference type="PIRSR" id="PIRSR001415-2"/>
    </source>
</evidence>
<dbReference type="Proteomes" id="UP000494163">
    <property type="component" value="Chromosome 3L"/>
</dbReference>
<keyword evidence="10 17" id="KW-0627">Porphyrin biosynthesis</keyword>
<feature type="active site" description="Schiff-base intermediate with substrate" evidence="14">
    <location>
        <position position="248"/>
    </location>
</feature>
<evidence type="ECO:0000256" key="18">
    <source>
        <dbReference type="RuleBase" id="RU004161"/>
    </source>
</evidence>
<reference evidence="19 20" key="1">
    <citation type="submission" date="2015-08" db="EMBL/GenBank/DDBJ databases">
        <title>Ancestral chromatin configuration constrains chromatin evolution on differentiating sex chromosomes in Drosophila.</title>
        <authorList>
            <person name="Zhou Q."/>
            <person name="Bachtrog D."/>
        </authorList>
    </citation>
    <scope>NUCLEOTIDE SEQUENCE [LARGE SCALE GENOMIC DNA]</scope>
    <source>
        <tissue evidence="19">Whole larvae</tissue>
    </source>
</reference>
<dbReference type="PRINTS" id="PR00144">
    <property type="entry name" value="DALDHYDRTASE"/>
</dbReference>
<feature type="binding site" evidence="16">
    <location>
        <position position="122"/>
    </location>
    <ligand>
        <name>Zn(2+)</name>
        <dbReference type="ChEBI" id="CHEBI:29105"/>
        <label>1</label>
        <note>catalytic</note>
    </ligand>
</feature>
<dbReference type="Pfam" id="PF00490">
    <property type="entry name" value="ALAD"/>
    <property type="match status" value="1"/>
</dbReference>
<dbReference type="EC" id="4.2.1.24" evidence="4 17"/>
<evidence type="ECO:0000256" key="14">
    <source>
        <dbReference type="PIRSR" id="PIRSR001415-1"/>
    </source>
</evidence>
<dbReference type="GO" id="GO:0006782">
    <property type="term" value="P:protoporphyrinogen IX biosynthetic process"/>
    <property type="evidence" value="ECO:0007669"/>
    <property type="project" value="UniProtKB-UniPathway"/>
</dbReference>
<evidence type="ECO:0000256" key="13">
    <source>
        <dbReference type="ARBA" id="ARBA00047651"/>
    </source>
</evidence>
<evidence type="ECO:0000256" key="16">
    <source>
        <dbReference type="PIRSR" id="PIRSR001415-4"/>
    </source>
</evidence>
<comment type="catalytic activity">
    <reaction evidence="13 17">
        <text>2 5-aminolevulinate = porphobilinogen + 2 H2O + H(+)</text>
        <dbReference type="Rhea" id="RHEA:24064"/>
        <dbReference type="ChEBI" id="CHEBI:15377"/>
        <dbReference type="ChEBI" id="CHEBI:15378"/>
        <dbReference type="ChEBI" id="CHEBI:58126"/>
        <dbReference type="ChEBI" id="CHEBI:356416"/>
        <dbReference type="EC" id="4.2.1.24"/>
    </reaction>
</comment>